<keyword evidence="4" id="KW-0812">Transmembrane</keyword>
<keyword evidence="2 3" id="KW-0472">Membrane</keyword>
<dbReference type="SUPFAM" id="SSF103088">
    <property type="entry name" value="OmpA-like"/>
    <property type="match status" value="1"/>
</dbReference>
<evidence type="ECO:0000256" key="4">
    <source>
        <dbReference type="SAM" id="Phobius"/>
    </source>
</evidence>
<sequence length="569" mass="64714">MNTTLKRILWLLACLLISVFCFIFITNNKALLAALLIVCLIVAIISWVKLGKVSHDLQTNDKLNDIIDKLPSSAYRRPIILTYQNSEQSLFCIDDRIRQTDHGFYIFLKYLNEIDDVVEALLIARPSWRNQISTLMITLPEQQSDKAALMGQLHEYFYQVSRIKKLTKSNINSLIVTCLEGVQSPWFEVVALDQKLTVWTNGQTPVHYKDWIVNSQVSEKRKRLFQILHINAWLQWFNHNVVQEYINNEPDYMYVPPTSIGMIFTSVEVKDNNLWEQWVKEKISLPRVDRSVNKENTILLPDFMIRLLPHQSGYHPITKAITYAIGLVCIFLGSSFLGAYVNNKHLLRSISHDINRFYQIPNVKEGDKKDAFIQLQKDAALLDQYYRDGIPLYLDMGLYMGEGIMPPLLKAINSYNPPKFVPSSVSPKPEGLINFDSMALFDVGKSVLKPGSTKILIKALLQIKAKPGWLILITGHTDSTGNEELNQELSRERAEAVQNWMVQNSDIPSTCFAVQGEGSKQPIADNSTDAGRAANRRVEVRLILDKSSACRMISKGSSDHQVSPNQGDK</sequence>
<dbReference type="PANTHER" id="PTHR30329:SF20">
    <property type="entry name" value="EXPORTED PROTEIN"/>
    <property type="match status" value="1"/>
</dbReference>
<dbReference type="Gene3D" id="3.30.1330.60">
    <property type="entry name" value="OmpA-like domain"/>
    <property type="match status" value="1"/>
</dbReference>
<keyword evidence="4" id="KW-1133">Transmembrane helix</keyword>
<evidence type="ECO:0000256" key="3">
    <source>
        <dbReference type="PROSITE-ProRule" id="PRU00473"/>
    </source>
</evidence>
<dbReference type="PANTHER" id="PTHR30329">
    <property type="entry name" value="STATOR ELEMENT OF FLAGELLAR MOTOR COMPLEX"/>
    <property type="match status" value="1"/>
</dbReference>
<protein>
    <submittedName>
        <fullName evidence="6">OmpA family protein</fullName>
    </submittedName>
</protein>
<organism evidence="6 7">
    <name type="scientific">Commensalibacter oyaizuii</name>
    <dbReference type="NCBI Taxonomy" id="3043873"/>
    <lineage>
        <taxon>Bacteria</taxon>
        <taxon>Pseudomonadati</taxon>
        <taxon>Pseudomonadota</taxon>
        <taxon>Alphaproteobacteria</taxon>
        <taxon>Acetobacterales</taxon>
        <taxon>Acetobacteraceae</taxon>
    </lineage>
</organism>
<dbReference type="InterPro" id="IPR036737">
    <property type="entry name" value="OmpA-like_sf"/>
</dbReference>
<dbReference type="InterPro" id="IPR006665">
    <property type="entry name" value="OmpA-like"/>
</dbReference>
<feature type="domain" description="OmpA-like" evidence="5">
    <location>
        <begin position="428"/>
        <end position="546"/>
    </location>
</feature>
<evidence type="ECO:0000313" key="7">
    <source>
        <dbReference type="Proteomes" id="UP001431634"/>
    </source>
</evidence>
<evidence type="ECO:0000256" key="2">
    <source>
        <dbReference type="ARBA" id="ARBA00023136"/>
    </source>
</evidence>
<dbReference type="Proteomes" id="UP001431634">
    <property type="component" value="Unassembled WGS sequence"/>
</dbReference>
<evidence type="ECO:0000313" key="6">
    <source>
        <dbReference type="EMBL" id="MDI2091875.1"/>
    </source>
</evidence>
<name>A0ABT6Q439_9PROT</name>
<keyword evidence="7" id="KW-1185">Reference proteome</keyword>
<dbReference type="Pfam" id="PF00691">
    <property type="entry name" value="OmpA"/>
    <property type="match status" value="1"/>
</dbReference>
<feature type="transmembrane region" description="Helical" evidence="4">
    <location>
        <begin position="7"/>
        <end position="25"/>
    </location>
</feature>
<reference evidence="6" key="1">
    <citation type="submission" date="2023-05" db="EMBL/GenBank/DDBJ databases">
        <title>Whole genome sequence of Commensalibacter sp.</title>
        <authorList>
            <person name="Charoenyingcharoen P."/>
            <person name="Yukphan P."/>
        </authorList>
    </citation>
    <scope>NUCLEOTIDE SEQUENCE</scope>
    <source>
        <strain evidence="6">TBRC 16381</strain>
    </source>
</reference>
<gene>
    <name evidence="6" type="ORF">QJV27_10930</name>
</gene>
<accession>A0ABT6Q439</accession>
<dbReference type="PRINTS" id="PR01021">
    <property type="entry name" value="OMPADOMAIN"/>
</dbReference>
<evidence type="ECO:0000259" key="5">
    <source>
        <dbReference type="PROSITE" id="PS51123"/>
    </source>
</evidence>
<dbReference type="RefSeq" id="WP_281449042.1">
    <property type="nucleotide sequence ID" value="NZ_JASBAO010000002.1"/>
</dbReference>
<feature type="transmembrane region" description="Helical" evidence="4">
    <location>
        <begin position="320"/>
        <end position="341"/>
    </location>
</feature>
<evidence type="ECO:0000256" key="1">
    <source>
        <dbReference type="ARBA" id="ARBA00004442"/>
    </source>
</evidence>
<dbReference type="PROSITE" id="PS51123">
    <property type="entry name" value="OMPA_2"/>
    <property type="match status" value="1"/>
</dbReference>
<comment type="subcellular location">
    <subcellularLocation>
        <location evidence="1">Cell outer membrane</location>
    </subcellularLocation>
</comment>
<comment type="caution">
    <text evidence="6">The sequence shown here is derived from an EMBL/GenBank/DDBJ whole genome shotgun (WGS) entry which is preliminary data.</text>
</comment>
<proteinExistence type="predicted"/>
<dbReference type="InterPro" id="IPR006664">
    <property type="entry name" value="OMP_bac"/>
</dbReference>
<dbReference type="EMBL" id="JASBAO010000002">
    <property type="protein sequence ID" value="MDI2091875.1"/>
    <property type="molecule type" value="Genomic_DNA"/>
</dbReference>
<dbReference type="InterPro" id="IPR050330">
    <property type="entry name" value="Bact_OuterMem_StrucFunc"/>
</dbReference>
<feature type="transmembrane region" description="Helical" evidence="4">
    <location>
        <begin position="31"/>
        <end position="48"/>
    </location>
</feature>
<dbReference type="CDD" id="cd07185">
    <property type="entry name" value="OmpA_C-like"/>
    <property type="match status" value="1"/>
</dbReference>